<keyword evidence="4" id="KW-0997">Cell inner membrane</keyword>
<feature type="transmembrane region" description="Helical" evidence="8">
    <location>
        <begin position="50"/>
        <end position="68"/>
    </location>
</feature>
<evidence type="ECO:0000256" key="2">
    <source>
        <dbReference type="ARBA" id="ARBA00022448"/>
    </source>
</evidence>
<comment type="subcellular location">
    <subcellularLocation>
        <location evidence="1">Cell inner membrane</location>
        <topology evidence="1">Multi-pass membrane protein</topology>
    </subcellularLocation>
</comment>
<reference evidence="9" key="1">
    <citation type="submission" date="2018-05" db="EMBL/GenBank/DDBJ databases">
        <authorList>
            <person name="Lanie J.A."/>
            <person name="Ng W.-L."/>
            <person name="Kazmierczak K.M."/>
            <person name="Andrzejewski T.M."/>
            <person name="Davidsen T.M."/>
            <person name="Wayne K.J."/>
            <person name="Tettelin H."/>
            <person name="Glass J.I."/>
            <person name="Rusch D."/>
            <person name="Podicherti R."/>
            <person name="Tsui H.-C.T."/>
            <person name="Winkler M.E."/>
        </authorList>
    </citation>
    <scope>NUCLEOTIDE SEQUENCE</scope>
</reference>
<evidence type="ECO:0000256" key="6">
    <source>
        <dbReference type="ARBA" id="ARBA00022989"/>
    </source>
</evidence>
<evidence type="ECO:0000313" key="9">
    <source>
        <dbReference type="EMBL" id="SVC37197.1"/>
    </source>
</evidence>
<evidence type="ECO:0000256" key="4">
    <source>
        <dbReference type="ARBA" id="ARBA00022519"/>
    </source>
</evidence>
<evidence type="ECO:0000256" key="8">
    <source>
        <dbReference type="SAM" id="Phobius"/>
    </source>
</evidence>
<organism evidence="9">
    <name type="scientific">marine metagenome</name>
    <dbReference type="NCBI Taxonomy" id="408172"/>
    <lineage>
        <taxon>unclassified sequences</taxon>
        <taxon>metagenomes</taxon>
        <taxon>ecological metagenomes</taxon>
    </lineage>
</organism>
<sequence length="140" mass="14838">VEEFEFAMPLLGGVLIGIASAIMLLFNGRIAGISGIFSGMLFKQGTERKWRTAFVIGLIVGGVGLKYLNPEFFTNTSGRSLLVLVLAGLFVGIGTQIGRGCTSGHGVCGIGRLSMRSLVATFVFVFAGMVLVAIVQPFYQ</sequence>
<protein>
    <submittedName>
        <fullName evidence="9">Uncharacterized protein</fullName>
    </submittedName>
</protein>
<dbReference type="PANTHER" id="PTHR30574:SF1">
    <property type="entry name" value="SULPHUR TRANSPORT DOMAIN-CONTAINING PROTEIN"/>
    <property type="match status" value="1"/>
</dbReference>
<gene>
    <name evidence="9" type="ORF">METZ01_LOCUS290051</name>
</gene>
<keyword evidence="7 8" id="KW-0472">Membrane</keyword>
<evidence type="ECO:0000256" key="3">
    <source>
        <dbReference type="ARBA" id="ARBA00022475"/>
    </source>
</evidence>
<dbReference type="InterPro" id="IPR007272">
    <property type="entry name" value="Sulf_transp_TsuA/YedE"/>
</dbReference>
<feature type="non-terminal residue" evidence="9">
    <location>
        <position position="1"/>
    </location>
</feature>
<proteinExistence type="predicted"/>
<dbReference type="PANTHER" id="PTHR30574">
    <property type="entry name" value="INNER MEMBRANE PROTEIN YEDE"/>
    <property type="match status" value="1"/>
</dbReference>
<feature type="transmembrane region" description="Helical" evidence="8">
    <location>
        <begin position="80"/>
        <end position="97"/>
    </location>
</feature>
<evidence type="ECO:0000256" key="5">
    <source>
        <dbReference type="ARBA" id="ARBA00022692"/>
    </source>
</evidence>
<evidence type="ECO:0000256" key="7">
    <source>
        <dbReference type="ARBA" id="ARBA00023136"/>
    </source>
</evidence>
<dbReference type="AlphaFoldDB" id="A0A382LPL8"/>
<feature type="transmembrane region" description="Helical" evidence="8">
    <location>
        <begin position="6"/>
        <end position="26"/>
    </location>
</feature>
<keyword evidence="2" id="KW-0813">Transport</keyword>
<dbReference type="EMBL" id="UINC01087648">
    <property type="protein sequence ID" value="SVC37197.1"/>
    <property type="molecule type" value="Genomic_DNA"/>
</dbReference>
<feature type="transmembrane region" description="Helical" evidence="8">
    <location>
        <begin position="118"/>
        <end position="139"/>
    </location>
</feature>
<evidence type="ECO:0000256" key="1">
    <source>
        <dbReference type="ARBA" id="ARBA00004429"/>
    </source>
</evidence>
<dbReference type="GO" id="GO:0005886">
    <property type="term" value="C:plasma membrane"/>
    <property type="evidence" value="ECO:0007669"/>
    <property type="project" value="UniProtKB-SubCell"/>
</dbReference>
<keyword evidence="3" id="KW-1003">Cell membrane</keyword>
<accession>A0A382LPL8</accession>
<name>A0A382LPL8_9ZZZZ</name>
<keyword evidence="6 8" id="KW-1133">Transmembrane helix</keyword>
<keyword evidence="5 8" id="KW-0812">Transmembrane</keyword>
<dbReference type="Pfam" id="PF04143">
    <property type="entry name" value="Sulf_transp"/>
    <property type="match status" value="1"/>
</dbReference>